<proteinExistence type="predicted"/>
<accession>A0A3B3S990</accession>
<dbReference type="AlphaFoldDB" id="A0A3B3S990"/>
<evidence type="ECO:0000259" key="1">
    <source>
        <dbReference type="PROSITE" id="PS50234"/>
    </source>
</evidence>
<dbReference type="InterPro" id="IPR050525">
    <property type="entry name" value="ECM_Assembly_Org"/>
</dbReference>
<dbReference type="SUPFAM" id="SSF53300">
    <property type="entry name" value="vWA-like"/>
    <property type="match status" value="1"/>
</dbReference>
<keyword evidence="3" id="KW-1185">Reference proteome</keyword>
<dbReference type="PROSITE" id="PS50234">
    <property type="entry name" value="VWFA"/>
    <property type="match status" value="1"/>
</dbReference>
<dbReference type="PANTHER" id="PTHR24020:SF87">
    <property type="entry name" value="COLLAGEN ALPHA-1(VI) CHAIN-LIKE"/>
    <property type="match status" value="1"/>
</dbReference>
<dbReference type="Pfam" id="PF00092">
    <property type="entry name" value="VWA"/>
    <property type="match status" value="1"/>
</dbReference>
<reference evidence="2" key="1">
    <citation type="submission" date="2025-08" db="UniProtKB">
        <authorList>
            <consortium name="Ensembl"/>
        </authorList>
    </citation>
    <scope>IDENTIFICATION</scope>
</reference>
<evidence type="ECO:0000313" key="3">
    <source>
        <dbReference type="Proteomes" id="UP000261540"/>
    </source>
</evidence>
<reference evidence="2" key="2">
    <citation type="submission" date="2025-09" db="UniProtKB">
        <authorList>
            <consortium name="Ensembl"/>
        </authorList>
    </citation>
    <scope>IDENTIFICATION</scope>
</reference>
<dbReference type="PANTHER" id="PTHR24020">
    <property type="entry name" value="COLLAGEN ALPHA"/>
    <property type="match status" value="1"/>
</dbReference>
<feature type="domain" description="VWFA" evidence="1">
    <location>
        <begin position="19"/>
        <end position="135"/>
    </location>
</feature>
<dbReference type="GeneTree" id="ENSGT00940000154838"/>
<evidence type="ECO:0000313" key="2">
    <source>
        <dbReference type="Ensembl" id="ENSPKIP00000026780.1"/>
    </source>
</evidence>
<dbReference type="InterPro" id="IPR036465">
    <property type="entry name" value="vWFA_dom_sf"/>
</dbReference>
<dbReference type="Gene3D" id="3.40.50.410">
    <property type="entry name" value="von Willebrand factor, type A domain"/>
    <property type="match status" value="1"/>
</dbReference>
<dbReference type="InterPro" id="IPR002035">
    <property type="entry name" value="VWF_A"/>
</dbReference>
<dbReference type="Proteomes" id="UP000261540">
    <property type="component" value="Unplaced"/>
</dbReference>
<protein>
    <recommendedName>
        <fullName evidence="1">VWFA domain-containing protein</fullName>
    </recommendedName>
</protein>
<dbReference type="Ensembl" id="ENSPKIT00000007540.1">
    <property type="protein sequence ID" value="ENSPKIP00000026780.1"/>
    <property type="gene ID" value="ENSPKIG00000009124.1"/>
</dbReference>
<organism evidence="2 3">
    <name type="scientific">Paramormyrops kingsleyae</name>
    <dbReference type="NCBI Taxonomy" id="1676925"/>
    <lineage>
        <taxon>Eukaryota</taxon>
        <taxon>Metazoa</taxon>
        <taxon>Chordata</taxon>
        <taxon>Craniata</taxon>
        <taxon>Vertebrata</taxon>
        <taxon>Euteleostomi</taxon>
        <taxon>Actinopterygii</taxon>
        <taxon>Neopterygii</taxon>
        <taxon>Teleostei</taxon>
        <taxon>Osteoglossocephala</taxon>
        <taxon>Osteoglossomorpha</taxon>
        <taxon>Osteoglossiformes</taxon>
        <taxon>Mormyridae</taxon>
        <taxon>Paramormyrops</taxon>
    </lineage>
</organism>
<name>A0A3B3S990_9TELE</name>
<sequence length="145" mass="16582">MLCKSDIENSFWFCLIPSIETMFASTANPDHFMLQFGIMQYSSRFRIEMDFNYFRTSGWSSRINEISQQRGATFTPTAIREVVNKLFVPNRGARPDAVKVLLVITDGKTSGDDTPLSDVVNEAERKGIIRYAIGVLLWKIMCHYV</sequence>